<organism evidence="2 3">
    <name type="scientific">Gordonia phthalatica</name>
    <dbReference type="NCBI Taxonomy" id="1136941"/>
    <lineage>
        <taxon>Bacteria</taxon>
        <taxon>Bacillati</taxon>
        <taxon>Actinomycetota</taxon>
        <taxon>Actinomycetes</taxon>
        <taxon>Mycobacteriales</taxon>
        <taxon>Gordoniaceae</taxon>
        <taxon>Gordonia</taxon>
    </lineage>
</organism>
<accession>A0A0N9N799</accession>
<sequence length="98" mass="10214">MAGGAASIALLAGCSMTSEISQENLQKEVSAKMTPKLGQIDEVVCEGGLEAKVDATQKCKLKTSGMWREATVTATEVDGDNVKFNINVPPGTTTPPSE</sequence>
<dbReference type="EMBL" id="CP011853">
    <property type="protein sequence ID" value="ALG86520.1"/>
    <property type="molecule type" value="Genomic_DNA"/>
</dbReference>
<name>A0A0N9N799_9ACTN</name>
<feature type="domain" description="DUF4333" evidence="1">
    <location>
        <begin position="10"/>
        <end position="79"/>
    </location>
</feature>
<dbReference type="Pfam" id="PF14230">
    <property type="entry name" value="DUF4333"/>
    <property type="match status" value="1"/>
</dbReference>
<keyword evidence="3" id="KW-1185">Reference proteome</keyword>
<reference evidence="2 3" key="2">
    <citation type="journal article" date="2017" name="Int. J. Syst. Evol. Microbiol.">
        <title>Gordonia phthalatica sp. nov., a di-n-butyl phthalate-degrading bacterium isolated from activated sludge.</title>
        <authorList>
            <person name="Jin D."/>
            <person name="Kong X."/>
            <person name="Jia M."/>
            <person name="Yu X."/>
            <person name="Wang X."/>
            <person name="Zhuang X."/>
            <person name="Deng Y."/>
            <person name="Bai Z."/>
        </authorList>
    </citation>
    <scope>NUCLEOTIDE SEQUENCE [LARGE SCALE GENOMIC DNA]</scope>
    <source>
        <strain evidence="2 3">QH-11</strain>
    </source>
</reference>
<evidence type="ECO:0000313" key="3">
    <source>
        <dbReference type="Proteomes" id="UP000063789"/>
    </source>
</evidence>
<evidence type="ECO:0000313" key="2">
    <source>
        <dbReference type="EMBL" id="ALG86520.1"/>
    </source>
</evidence>
<proteinExistence type="predicted"/>
<dbReference type="AlphaFoldDB" id="A0A0N9N799"/>
<reference evidence="3" key="1">
    <citation type="submission" date="2015-06" db="EMBL/GenBank/DDBJ databases">
        <title>Complete genome sequence and metabolic analysis of phthalate degradation pathway in Gordonia sp. QH-11.</title>
        <authorList>
            <person name="Jin D."/>
            <person name="Kong X."/>
            <person name="Bai Z."/>
        </authorList>
    </citation>
    <scope>NUCLEOTIDE SEQUENCE [LARGE SCALE GENOMIC DNA]</scope>
    <source>
        <strain evidence="3">QH-11</strain>
    </source>
</reference>
<protein>
    <recommendedName>
        <fullName evidence="1">DUF4333 domain-containing protein</fullName>
    </recommendedName>
</protein>
<dbReference type="InterPro" id="IPR025637">
    <property type="entry name" value="DUF4333"/>
</dbReference>
<dbReference type="PATRIC" id="fig|1136941.3.peg.368"/>
<dbReference type="KEGG" id="goq:ACH46_01835"/>
<evidence type="ECO:0000259" key="1">
    <source>
        <dbReference type="Pfam" id="PF14230"/>
    </source>
</evidence>
<dbReference type="Proteomes" id="UP000063789">
    <property type="component" value="Chromosome"/>
</dbReference>
<gene>
    <name evidence="2" type="ORF">ACH46_01835</name>
</gene>